<organism evidence="1">
    <name type="scientific">Pararge aegeria</name>
    <name type="common">speckled wood butterfly</name>
    <dbReference type="NCBI Taxonomy" id="116150"/>
    <lineage>
        <taxon>Eukaryota</taxon>
        <taxon>Metazoa</taxon>
        <taxon>Ecdysozoa</taxon>
        <taxon>Arthropoda</taxon>
        <taxon>Hexapoda</taxon>
        <taxon>Insecta</taxon>
        <taxon>Pterygota</taxon>
        <taxon>Neoptera</taxon>
        <taxon>Endopterygota</taxon>
        <taxon>Lepidoptera</taxon>
        <taxon>Glossata</taxon>
        <taxon>Ditrysia</taxon>
        <taxon>Papilionoidea</taxon>
        <taxon>Nymphalidae</taxon>
        <taxon>Satyrinae</taxon>
        <taxon>Satyrini</taxon>
        <taxon>Parargina</taxon>
        <taxon>Pararge</taxon>
    </lineage>
</organism>
<evidence type="ECO:0000313" key="1">
    <source>
        <dbReference type="EMBL" id="JAA89838.1"/>
    </source>
</evidence>
<sequence>MPFVPLLVERVVLFFDLLVQLCMYSRFSTNLNKIHEFCINLLICSFCHFWPLFSLRSMFREDIEPASIGCYPVSSKMSLRLCCD</sequence>
<dbReference type="EMBL" id="GAIX01002722">
    <property type="protein sequence ID" value="JAA89838.1"/>
    <property type="molecule type" value="Transcribed_RNA"/>
</dbReference>
<reference evidence="1" key="2">
    <citation type="submission" date="2013-05" db="EMBL/GenBank/DDBJ databases">
        <authorList>
            <person name="Carter J.-M."/>
            <person name="Baker S.C."/>
            <person name="Pink R."/>
            <person name="Carter D.R.F."/>
            <person name="Collins A."/>
            <person name="Tomlin J."/>
            <person name="Gibbs M."/>
            <person name="Breuker C.J."/>
        </authorList>
    </citation>
    <scope>NUCLEOTIDE SEQUENCE</scope>
    <source>
        <tissue evidence="1">Ovary</tissue>
    </source>
</reference>
<name>S4PJ96_9NEOP</name>
<dbReference type="AlphaFoldDB" id="S4PJ96"/>
<accession>S4PJ96</accession>
<protein>
    <submittedName>
        <fullName evidence="1">Uncharacterized protein</fullName>
    </submittedName>
</protein>
<reference evidence="1" key="1">
    <citation type="journal article" date="2013" name="BMC Genomics">
        <title>Unscrambling butterfly oogenesis.</title>
        <authorList>
            <person name="Carter J.M."/>
            <person name="Baker S.C."/>
            <person name="Pink R."/>
            <person name="Carter D.R."/>
            <person name="Collins A."/>
            <person name="Tomlin J."/>
            <person name="Gibbs M."/>
            <person name="Breuker C.J."/>
        </authorList>
    </citation>
    <scope>NUCLEOTIDE SEQUENCE</scope>
    <source>
        <tissue evidence="1">Ovary</tissue>
    </source>
</reference>
<proteinExistence type="predicted"/>